<evidence type="ECO:0000313" key="1">
    <source>
        <dbReference type="EMBL" id="KAJ7196047.1"/>
    </source>
</evidence>
<proteinExistence type="predicted"/>
<dbReference type="Proteomes" id="UP001219525">
    <property type="component" value="Unassembled WGS sequence"/>
</dbReference>
<name>A0AAD6Y667_9AGAR</name>
<dbReference type="InterPro" id="IPR016024">
    <property type="entry name" value="ARM-type_fold"/>
</dbReference>
<dbReference type="EMBL" id="JARJCW010000086">
    <property type="protein sequence ID" value="KAJ7196047.1"/>
    <property type="molecule type" value="Genomic_DNA"/>
</dbReference>
<protein>
    <submittedName>
        <fullName evidence="1">Uncharacterized protein</fullName>
    </submittedName>
</protein>
<dbReference type="SUPFAM" id="SSF48371">
    <property type="entry name" value="ARM repeat"/>
    <property type="match status" value="1"/>
</dbReference>
<dbReference type="InterPro" id="IPR011989">
    <property type="entry name" value="ARM-like"/>
</dbReference>
<reference evidence="1" key="1">
    <citation type="submission" date="2023-03" db="EMBL/GenBank/DDBJ databases">
        <title>Massive genome expansion in bonnet fungi (Mycena s.s.) driven by repeated elements and novel gene families across ecological guilds.</title>
        <authorList>
            <consortium name="Lawrence Berkeley National Laboratory"/>
            <person name="Harder C.B."/>
            <person name="Miyauchi S."/>
            <person name="Viragh M."/>
            <person name="Kuo A."/>
            <person name="Thoen E."/>
            <person name="Andreopoulos B."/>
            <person name="Lu D."/>
            <person name="Skrede I."/>
            <person name="Drula E."/>
            <person name="Henrissat B."/>
            <person name="Morin E."/>
            <person name="Kohler A."/>
            <person name="Barry K."/>
            <person name="LaButti K."/>
            <person name="Morin E."/>
            <person name="Salamov A."/>
            <person name="Lipzen A."/>
            <person name="Mereny Z."/>
            <person name="Hegedus B."/>
            <person name="Baldrian P."/>
            <person name="Stursova M."/>
            <person name="Weitz H."/>
            <person name="Taylor A."/>
            <person name="Grigoriev I.V."/>
            <person name="Nagy L.G."/>
            <person name="Martin F."/>
            <person name="Kauserud H."/>
        </authorList>
    </citation>
    <scope>NUCLEOTIDE SEQUENCE</scope>
    <source>
        <strain evidence="1">9144</strain>
    </source>
</reference>
<organism evidence="1 2">
    <name type="scientific">Mycena pura</name>
    <dbReference type="NCBI Taxonomy" id="153505"/>
    <lineage>
        <taxon>Eukaryota</taxon>
        <taxon>Fungi</taxon>
        <taxon>Dikarya</taxon>
        <taxon>Basidiomycota</taxon>
        <taxon>Agaricomycotina</taxon>
        <taxon>Agaricomycetes</taxon>
        <taxon>Agaricomycetidae</taxon>
        <taxon>Agaricales</taxon>
        <taxon>Marasmiineae</taxon>
        <taxon>Mycenaceae</taxon>
        <taxon>Mycena</taxon>
    </lineage>
</organism>
<dbReference type="AlphaFoldDB" id="A0AAD6Y667"/>
<sequence length="369" mass="41291">MSSYWRPASIHNWWSDSNSIGATVDLHALAKPLSRLLHRRQVLGIISQGPLSSESVDALMSYLESKEISTSMKLLILGDLSRADLKWGYSVEILGEEDNSGAALRQQQAIVNSVVSLLETLPLSTDFLETLMFHVEKSLKTRIKWDTQARTMGHQLVIPVLICLLDSPEIRLMNSVRLLLATWPLSKQVLNVLISYLENEETPASTQVLIMEDLSVRAEWEAHARNLGKEDVFPILLQLLGSPETRIVETVCILIGTLSTWKSVTEKILLMDSDVCRPLLTLANPSRGGFHKEAIYALSRISTWENDDVATLAWICRILGNFARFGTIAVSVESSLYMRLDVLLDQEEASHALTCIREASEAEGSVWRH</sequence>
<dbReference type="Gene3D" id="1.25.10.10">
    <property type="entry name" value="Leucine-rich Repeat Variant"/>
    <property type="match status" value="1"/>
</dbReference>
<gene>
    <name evidence="1" type="ORF">GGX14DRAFT_575141</name>
</gene>
<comment type="caution">
    <text evidence="1">The sequence shown here is derived from an EMBL/GenBank/DDBJ whole genome shotgun (WGS) entry which is preliminary data.</text>
</comment>
<evidence type="ECO:0000313" key="2">
    <source>
        <dbReference type="Proteomes" id="UP001219525"/>
    </source>
</evidence>
<keyword evidence="2" id="KW-1185">Reference proteome</keyword>
<accession>A0AAD6Y667</accession>